<feature type="region of interest" description="Disordered" evidence="1">
    <location>
        <begin position="76"/>
        <end position="168"/>
    </location>
</feature>
<proteinExistence type="predicted"/>
<organism evidence="2 3">
    <name type="scientific">Acacia crassicarpa</name>
    <name type="common">northern wattle</name>
    <dbReference type="NCBI Taxonomy" id="499986"/>
    <lineage>
        <taxon>Eukaryota</taxon>
        <taxon>Viridiplantae</taxon>
        <taxon>Streptophyta</taxon>
        <taxon>Embryophyta</taxon>
        <taxon>Tracheophyta</taxon>
        <taxon>Spermatophyta</taxon>
        <taxon>Magnoliopsida</taxon>
        <taxon>eudicotyledons</taxon>
        <taxon>Gunneridae</taxon>
        <taxon>Pentapetalae</taxon>
        <taxon>rosids</taxon>
        <taxon>fabids</taxon>
        <taxon>Fabales</taxon>
        <taxon>Fabaceae</taxon>
        <taxon>Caesalpinioideae</taxon>
        <taxon>mimosoid clade</taxon>
        <taxon>Acacieae</taxon>
        <taxon>Acacia</taxon>
    </lineage>
</organism>
<keyword evidence="3" id="KW-1185">Reference proteome</keyword>
<protein>
    <submittedName>
        <fullName evidence="2">Uncharacterized protein</fullName>
    </submittedName>
</protein>
<evidence type="ECO:0000313" key="2">
    <source>
        <dbReference type="EMBL" id="KAK4264809.1"/>
    </source>
</evidence>
<feature type="region of interest" description="Disordered" evidence="1">
    <location>
        <begin position="1"/>
        <end position="62"/>
    </location>
</feature>
<feature type="compositionally biased region" description="Polar residues" evidence="1">
    <location>
        <begin position="81"/>
        <end position="90"/>
    </location>
</feature>
<feature type="compositionally biased region" description="Basic and acidic residues" evidence="1">
    <location>
        <begin position="151"/>
        <end position="168"/>
    </location>
</feature>
<name>A0AAE1JAY9_9FABA</name>
<evidence type="ECO:0000256" key="1">
    <source>
        <dbReference type="SAM" id="MobiDB-lite"/>
    </source>
</evidence>
<reference evidence="2" key="1">
    <citation type="submission" date="2023-10" db="EMBL/GenBank/DDBJ databases">
        <title>Chromosome-level genome of the transformable northern wattle, Acacia crassicarpa.</title>
        <authorList>
            <person name="Massaro I."/>
            <person name="Sinha N.R."/>
            <person name="Poethig S."/>
            <person name="Leichty A.R."/>
        </authorList>
    </citation>
    <scope>NUCLEOTIDE SEQUENCE</scope>
    <source>
        <strain evidence="2">Acra3RX</strain>
        <tissue evidence="2">Leaf</tissue>
    </source>
</reference>
<gene>
    <name evidence="2" type="ORF">QN277_025937</name>
</gene>
<feature type="compositionally biased region" description="Basic and acidic residues" evidence="1">
    <location>
        <begin position="106"/>
        <end position="143"/>
    </location>
</feature>
<dbReference type="AlphaFoldDB" id="A0AAE1JAY9"/>
<sequence length="168" mass="19022">MGGCRSKPRVVKEPDQQYYDQHNTTAPEAVVGHNNNNSNEEAISESDHHQPQADHEDEVGGQVSVLHEIIHVVDLDKQSNKRPSLSSFFHQSEDEKAKTVSENNEGEEKLKEEEASEREEKGSNNEGMKQESQVREAKHKWSEETENSNKAAEKCEGNRIEKQMQAEA</sequence>
<evidence type="ECO:0000313" key="3">
    <source>
        <dbReference type="Proteomes" id="UP001293593"/>
    </source>
</evidence>
<accession>A0AAE1JAY9</accession>
<dbReference type="Proteomes" id="UP001293593">
    <property type="component" value="Unassembled WGS sequence"/>
</dbReference>
<dbReference type="EMBL" id="JAWXYG010000008">
    <property type="protein sequence ID" value="KAK4264809.1"/>
    <property type="molecule type" value="Genomic_DNA"/>
</dbReference>
<comment type="caution">
    <text evidence="2">The sequence shown here is derived from an EMBL/GenBank/DDBJ whole genome shotgun (WGS) entry which is preliminary data.</text>
</comment>
<feature type="compositionally biased region" description="Basic and acidic residues" evidence="1">
    <location>
        <begin position="45"/>
        <end position="54"/>
    </location>
</feature>